<dbReference type="OrthoDB" id="994689at2"/>
<evidence type="ECO:0000256" key="1">
    <source>
        <dbReference type="SAM" id="SignalP"/>
    </source>
</evidence>
<comment type="caution">
    <text evidence="2">The sequence shown here is derived from an EMBL/GenBank/DDBJ whole genome shotgun (WGS) entry which is preliminary data.</text>
</comment>
<proteinExistence type="predicted"/>
<organism evidence="2 3">
    <name type="scientific">Lacibacter luteus</name>
    <dbReference type="NCBI Taxonomy" id="2508719"/>
    <lineage>
        <taxon>Bacteria</taxon>
        <taxon>Pseudomonadati</taxon>
        <taxon>Bacteroidota</taxon>
        <taxon>Chitinophagia</taxon>
        <taxon>Chitinophagales</taxon>
        <taxon>Chitinophagaceae</taxon>
        <taxon>Lacibacter</taxon>
    </lineage>
</organism>
<gene>
    <name evidence="2" type="ORF">ESA94_01090</name>
</gene>
<evidence type="ECO:0000313" key="2">
    <source>
        <dbReference type="EMBL" id="RXK61641.1"/>
    </source>
</evidence>
<protein>
    <submittedName>
        <fullName evidence="2">Uncharacterized protein</fullName>
    </submittedName>
</protein>
<dbReference type="AlphaFoldDB" id="A0A4Q1CLV6"/>
<name>A0A4Q1CLV6_9BACT</name>
<dbReference type="EMBL" id="SDHW01000001">
    <property type="protein sequence ID" value="RXK61641.1"/>
    <property type="molecule type" value="Genomic_DNA"/>
</dbReference>
<feature type="chain" id="PRO_5020585933" evidence="1">
    <location>
        <begin position="21"/>
        <end position="533"/>
    </location>
</feature>
<dbReference type="InterPro" id="IPR029058">
    <property type="entry name" value="AB_hydrolase_fold"/>
</dbReference>
<accession>A0A4Q1CLV6</accession>
<keyword evidence="3" id="KW-1185">Reference proteome</keyword>
<dbReference type="RefSeq" id="WP_129129014.1">
    <property type="nucleotide sequence ID" value="NZ_SDHW01000001.1"/>
</dbReference>
<sequence>MKYFLLCLLFLITGYTETNAQVWQWSVSVDCVISSETNDHPQAYLWIPENCKQVRAVVFAQHNMIEEGMLEHAHFRKTMRELGIAEVWVTPGINMSFDFTKDAGEDFEYMMKKLADVSGYKELASVPVIPLGHSAYATFPWNFAAWNPQRTLALVSIHGDAPQTHLTGYGRANVEWGNRTIDGVPALFIMGEYEWWEDRITPAFNYIAKHPNSAISLFCDAGHGHFDYSDEMITYVCMFIKKAAAKRLPSSMSIHKPNILLPVKAEQGWLMDRWHKDSLPEAAAAKYSAYKGERKFASWVFDKEMADATEAFYAKVRGKQQQYIGFKQEGAVIQPDKSHANYNIKFKPQPDGISFTLSAFFSDSTKLKKANKSSNQKLIIDRICGPVKKINDTTFQISFNRLGFNNAKRSFDVWLLASSKADNHYKSSVQQINMKIPHINNIGTDQHIQFDSIPSQKSTVKSLNLSARSSADEKIQFFVKEGPAFISNSTLHITAIPPRTKFPVKVTVVAWQYGIEGKTKTAAPVTRTFYILK</sequence>
<dbReference type="Proteomes" id="UP000290204">
    <property type="component" value="Unassembled WGS sequence"/>
</dbReference>
<feature type="signal peptide" evidence="1">
    <location>
        <begin position="1"/>
        <end position="20"/>
    </location>
</feature>
<evidence type="ECO:0000313" key="3">
    <source>
        <dbReference type="Proteomes" id="UP000290204"/>
    </source>
</evidence>
<reference evidence="2 3" key="1">
    <citation type="submission" date="2019-01" db="EMBL/GenBank/DDBJ databases">
        <title>Lacibacter sp. strain TTM-7.</title>
        <authorList>
            <person name="Chen W.-M."/>
        </authorList>
    </citation>
    <scope>NUCLEOTIDE SEQUENCE [LARGE SCALE GENOMIC DNA]</scope>
    <source>
        <strain evidence="2 3">TTM-7</strain>
    </source>
</reference>
<dbReference type="SUPFAM" id="SSF53474">
    <property type="entry name" value="alpha/beta-Hydrolases"/>
    <property type="match status" value="1"/>
</dbReference>
<keyword evidence="1" id="KW-0732">Signal</keyword>